<keyword evidence="2" id="KW-1185">Reference proteome</keyword>
<dbReference type="EnsemblPlants" id="ORUFI09G03420.1">
    <property type="protein sequence ID" value="ORUFI09G03420.1"/>
    <property type="gene ID" value="ORUFI09G03420"/>
</dbReference>
<evidence type="ECO:0000313" key="1">
    <source>
        <dbReference type="EnsemblPlants" id="ORUFI09G03420.1"/>
    </source>
</evidence>
<dbReference type="AlphaFoldDB" id="A0A0E0QNV4"/>
<dbReference type="Gramene" id="ORUFI09G03420.1">
    <property type="protein sequence ID" value="ORUFI09G03420.1"/>
    <property type="gene ID" value="ORUFI09G03420"/>
</dbReference>
<name>A0A0E0QNV4_ORYRU</name>
<organism evidence="1 2">
    <name type="scientific">Oryza rufipogon</name>
    <name type="common">Brownbeard rice</name>
    <name type="synonym">Asian wild rice</name>
    <dbReference type="NCBI Taxonomy" id="4529"/>
    <lineage>
        <taxon>Eukaryota</taxon>
        <taxon>Viridiplantae</taxon>
        <taxon>Streptophyta</taxon>
        <taxon>Embryophyta</taxon>
        <taxon>Tracheophyta</taxon>
        <taxon>Spermatophyta</taxon>
        <taxon>Magnoliopsida</taxon>
        <taxon>Liliopsida</taxon>
        <taxon>Poales</taxon>
        <taxon>Poaceae</taxon>
        <taxon>BOP clade</taxon>
        <taxon>Oryzoideae</taxon>
        <taxon>Oryzeae</taxon>
        <taxon>Oryzinae</taxon>
        <taxon>Oryza</taxon>
    </lineage>
</organism>
<reference evidence="2" key="1">
    <citation type="submission" date="2013-06" db="EMBL/GenBank/DDBJ databases">
        <authorList>
            <person name="Zhao Q."/>
        </authorList>
    </citation>
    <scope>NUCLEOTIDE SEQUENCE</scope>
    <source>
        <strain evidence="2">cv. W1943</strain>
    </source>
</reference>
<dbReference type="Proteomes" id="UP000008022">
    <property type="component" value="Unassembled WGS sequence"/>
</dbReference>
<protein>
    <submittedName>
        <fullName evidence="1">Uncharacterized protein</fullName>
    </submittedName>
</protein>
<reference evidence="1" key="2">
    <citation type="submission" date="2015-06" db="UniProtKB">
        <authorList>
            <consortium name="EnsemblPlants"/>
        </authorList>
    </citation>
    <scope>IDENTIFICATION</scope>
</reference>
<sequence>MAQRPLSLGIDGDTRWDGVTQAPVAAQPFCGNPAARSGDGAHASAVWRGAVHGHAWCGARVGKVGVRHIRDRRRRRRVFDRVESESSTWCAMNSTSGK</sequence>
<accession>A0A0E0QNV4</accession>
<dbReference type="HOGENOM" id="CLU_2337332_0_0_1"/>
<evidence type="ECO:0000313" key="2">
    <source>
        <dbReference type="Proteomes" id="UP000008022"/>
    </source>
</evidence>
<proteinExistence type="predicted"/>